<accession>A0ABX2P3U1</accession>
<organism evidence="2 3">
    <name type="scientific">Asaia spathodeae</name>
    <dbReference type="NCBI Taxonomy" id="657016"/>
    <lineage>
        <taxon>Bacteria</taxon>
        <taxon>Pseudomonadati</taxon>
        <taxon>Pseudomonadota</taxon>
        <taxon>Alphaproteobacteria</taxon>
        <taxon>Acetobacterales</taxon>
        <taxon>Acetobacteraceae</taxon>
        <taxon>Asaia</taxon>
    </lineage>
</organism>
<evidence type="ECO:0000313" key="2">
    <source>
        <dbReference type="EMBL" id="NVN46586.1"/>
    </source>
</evidence>
<protein>
    <submittedName>
        <fullName evidence="2">Molecular chaperone</fullName>
    </submittedName>
</protein>
<sequence>MSLAVIMTPTNGKAASSVTIWPVNPVMAHDAPATALWLENNDHHDVLLQIRVFRWTQGADGDQFDDQTDIIASPPMATVSPGSRQLIRLMRGTKTPSAREEAYRVIIDEIPPPDSRPHSATGAPQIGIQLRYSVPLFVEASAGSPDQESSAEMASQTMQHLLSARVVTRGGKAFLTVRNSGSVHVRLTKVSLGGAVITNGLLGYVLPHSEMAWPLATGRLNGPLQAALNGAATTETIPLSQ</sequence>
<dbReference type="InterPro" id="IPR008962">
    <property type="entry name" value="PapD-like_sf"/>
</dbReference>
<dbReference type="Gene3D" id="2.60.40.10">
    <property type="entry name" value="Immunoglobulins"/>
    <property type="match status" value="1"/>
</dbReference>
<dbReference type="SUPFAM" id="SSF49354">
    <property type="entry name" value="PapD-like"/>
    <property type="match status" value="1"/>
</dbReference>
<proteinExistence type="predicted"/>
<dbReference type="PANTHER" id="PTHR30251">
    <property type="entry name" value="PILUS ASSEMBLY CHAPERONE"/>
    <property type="match status" value="1"/>
</dbReference>
<name>A0ABX2P3U1_9PROT</name>
<gene>
    <name evidence="2" type="ORF">HW542_07140</name>
</gene>
<dbReference type="Pfam" id="PF00345">
    <property type="entry name" value="PapD_N"/>
    <property type="match status" value="1"/>
</dbReference>
<dbReference type="InterPro" id="IPR016147">
    <property type="entry name" value="Pili_assmbl_chaperone_N"/>
</dbReference>
<comment type="caution">
    <text evidence="2">The sequence shown here is derived from an EMBL/GenBank/DDBJ whole genome shotgun (WGS) entry which is preliminary data.</text>
</comment>
<dbReference type="PANTHER" id="PTHR30251:SF4">
    <property type="entry name" value="SLR1668 PROTEIN"/>
    <property type="match status" value="1"/>
</dbReference>
<dbReference type="InterPro" id="IPR013783">
    <property type="entry name" value="Ig-like_fold"/>
</dbReference>
<evidence type="ECO:0000313" key="3">
    <source>
        <dbReference type="Proteomes" id="UP001516351"/>
    </source>
</evidence>
<keyword evidence="3" id="KW-1185">Reference proteome</keyword>
<dbReference type="EMBL" id="JABXXV010000003">
    <property type="protein sequence ID" value="NVN46586.1"/>
    <property type="molecule type" value="Genomic_DNA"/>
</dbReference>
<dbReference type="RefSeq" id="WP_267312474.1">
    <property type="nucleotide sequence ID" value="NZ_JABXXV010000003.1"/>
</dbReference>
<reference evidence="2 3" key="1">
    <citation type="submission" date="2020-06" db="EMBL/GenBank/DDBJ databases">
        <title>Synonyms of Asaia species.</title>
        <authorList>
            <person name="Sombolestani A."/>
        </authorList>
    </citation>
    <scope>NUCLEOTIDE SEQUENCE [LARGE SCALE GENOMIC DNA]</scope>
    <source>
        <strain evidence="2 3">LMG 27047</strain>
    </source>
</reference>
<dbReference type="Proteomes" id="UP001516351">
    <property type="component" value="Unassembled WGS sequence"/>
</dbReference>
<feature type="domain" description="Pili assembly chaperone N-terminal" evidence="1">
    <location>
        <begin position="26"/>
        <end position="138"/>
    </location>
</feature>
<evidence type="ECO:0000259" key="1">
    <source>
        <dbReference type="Pfam" id="PF00345"/>
    </source>
</evidence>
<dbReference type="InterPro" id="IPR050643">
    <property type="entry name" value="Periplasmic_pilus_chap"/>
</dbReference>